<comment type="caution">
    <text evidence="2">The sequence shown here is derived from an EMBL/GenBank/DDBJ whole genome shotgun (WGS) entry which is preliminary data.</text>
</comment>
<evidence type="ECO:0000313" key="2">
    <source>
        <dbReference type="EMBL" id="TCS84453.1"/>
    </source>
</evidence>
<dbReference type="SUPFAM" id="SSF53474">
    <property type="entry name" value="alpha/beta-Hydrolases"/>
    <property type="match status" value="1"/>
</dbReference>
<proteinExistence type="predicted"/>
<organism evidence="2 3">
    <name type="scientific">Tepidibacillus fermentans</name>
    <dbReference type="NCBI Taxonomy" id="1281767"/>
    <lineage>
        <taxon>Bacteria</taxon>
        <taxon>Bacillati</taxon>
        <taxon>Bacillota</taxon>
        <taxon>Bacilli</taxon>
        <taxon>Bacillales</taxon>
        <taxon>Bacillaceae</taxon>
        <taxon>Tepidibacillus</taxon>
    </lineage>
</organism>
<dbReference type="RefSeq" id="WP_132766693.1">
    <property type="nucleotide sequence ID" value="NZ_SMAB01000001.1"/>
</dbReference>
<dbReference type="InterPro" id="IPR051044">
    <property type="entry name" value="MAG_DAG_Lipase"/>
</dbReference>
<dbReference type="Gene3D" id="3.40.50.1820">
    <property type="entry name" value="alpha/beta hydrolase"/>
    <property type="match status" value="1"/>
</dbReference>
<reference evidence="2 3" key="1">
    <citation type="submission" date="2019-03" db="EMBL/GenBank/DDBJ databases">
        <title>Genomic Encyclopedia of Type Strains, Phase IV (KMG-IV): sequencing the most valuable type-strain genomes for metagenomic binning, comparative biology and taxonomic classification.</title>
        <authorList>
            <person name="Goeker M."/>
        </authorList>
    </citation>
    <scope>NUCLEOTIDE SEQUENCE [LARGE SCALE GENOMIC DNA]</scope>
    <source>
        <strain evidence="2 3">DSM 23802</strain>
    </source>
</reference>
<keyword evidence="3" id="KW-1185">Reference proteome</keyword>
<dbReference type="Pfam" id="PF12146">
    <property type="entry name" value="Hydrolase_4"/>
    <property type="match status" value="1"/>
</dbReference>
<sequence>METLQKFLVQPSKAIVLTIHGAGEHIGRYHHFAEWLNQNQISMIGGDLPGLGRSKERRGHIQHFDDYLKKVDQWLFFAIEQFPNLPIFLFGHSMGGLITLRYLEEYGKERPLSGVVLTSPAIRIGMEIPRWQLTLARFMEKIWPTLRLKSGIKAEELTHDLKIIKANQIDPLVYGKVTIRWFFQFQQAIEEVWKKVDRIKRLRLPMLYLQAGEDTLIDPKASKEFIKQLDPKRVEFHFLPGLYHEVLNELEREKYLKMISDWILNQLK</sequence>
<dbReference type="InterPro" id="IPR029058">
    <property type="entry name" value="AB_hydrolase_fold"/>
</dbReference>
<dbReference type="Proteomes" id="UP000295788">
    <property type="component" value="Unassembled WGS sequence"/>
</dbReference>
<dbReference type="EMBL" id="SMAB01000001">
    <property type="protein sequence ID" value="TCS84453.1"/>
    <property type="molecule type" value="Genomic_DNA"/>
</dbReference>
<gene>
    <name evidence="2" type="ORF">EDD72_101117</name>
</gene>
<accession>A0A4R3KKN7</accession>
<evidence type="ECO:0000259" key="1">
    <source>
        <dbReference type="Pfam" id="PF12146"/>
    </source>
</evidence>
<protein>
    <submittedName>
        <fullName evidence="2">Lysophospholipase</fullName>
    </submittedName>
</protein>
<dbReference type="PANTHER" id="PTHR11614">
    <property type="entry name" value="PHOSPHOLIPASE-RELATED"/>
    <property type="match status" value="1"/>
</dbReference>
<name>A0A4R3KKN7_9BACI</name>
<dbReference type="OrthoDB" id="9806902at2"/>
<dbReference type="AlphaFoldDB" id="A0A4R3KKN7"/>
<dbReference type="InterPro" id="IPR022742">
    <property type="entry name" value="Hydrolase_4"/>
</dbReference>
<feature type="domain" description="Serine aminopeptidase S33" evidence="1">
    <location>
        <begin position="11"/>
        <end position="251"/>
    </location>
</feature>
<evidence type="ECO:0000313" key="3">
    <source>
        <dbReference type="Proteomes" id="UP000295788"/>
    </source>
</evidence>